<gene>
    <name evidence="11" type="ORF">B7P43_G12085</name>
</gene>
<dbReference type="Proteomes" id="UP000235965">
    <property type="component" value="Unassembled WGS sequence"/>
</dbReference>
<dbReference type="InterPro" id="IPR001991">
    <property type="entry name" value="Na-dicarboxylate_symporter"/>
</dbReference>
<keyword evidence="5 9" id="KW-0769">Symport</keyword>
<keyword evidence="8" id="KW-0325">Glycoprotein</keyword>
<feature type="transmembrane region" description="Helical" evidence="9">
    <location>
        <begin position="219"/>
        <end position="246"/>
    </location>
</feature>
<dbReference type="STRING" id="105785.A0A2J7PHD6"/>
<evidence type="ECO:0000256" key="10">
    <source>
        <dbReference type="SAM" id="MobiDB-lite"/>
    </source>
</evidence>
<evidence type="ECO:0000256" key="4">
    <source>
        <dbReference type="ARBA" id="ARBA00022692"/>
    </source>
</evidence>
<protein>
    <recommendedName>
        <fullName evidence="9">Amino acid transporter</fullName>
    </recommendedName>
</protein>
<name>A0A2J7PHD6_9NEOP</name>
<comment type="similarity">
    <text evidence="2 9">Belongs to the dicarboxylate/amino acid:cation symporter (DAACS) (TC 2.A.23) family.</text>
</comment>
<comment type="caution">
    <text evidence="11">The sequence shown here is derived from an EMBL/GenBank/DDBJ whole genome shotgun (WGS) entry which is preliminary data.</text>
</comment>
<evidence type="ECO:0000313" key="12">
    <source>
        <dbReference type="Proteomes" id="UP000235965"/>
    </source>
</evidence>
<dbReference type="GO" id="GO:0005886">
    <property type="term" value="C:plasma membrane"/>
    <property type="evidence" value="ECO:0007669"/>
    <property type="project" value="TreeGrafter"/>
</dbReference>
<feature type="transmembrane region" description="Helical" evidence="9">
    <location>
        <begin position="187"/>
        <end position="207"/>
    </location>
</feature>
<keyword evidence="4 9" id="KW-0812">Transmembrane</keyword>
<evidence type="ECO:0000256" key="2">
    <source>
        <dbReference type="ARBA" id="ARBA00006148"/>
    </source>
</evidence>
<accession>A0A2J7PHD6</accession>
<feature type="region of interest" description="Disordered" evidence="10">
    <location>
        <begin position="455"/>
        <end position="484"/>
    </location>
</feature>
<feature type="transmembrane region" description="Helical" evidence="9">
    <location>
        <begin position="266"/>
        <end position="287"/>
    </location>
</feature>
<proteinExistence type="inferred from homology"/>
<keyword evidence="7 9" id="KW-0472">Membrane</keyword>
<feature type="transmembrane region" description="Helical" evidence="9">
    <location>
        <begin position="94"/>
        <end position="116"/>
    </location>
</feature>
<evidence type="ECO:0000256" key="3">
    <source>
        <dbReference type="ARBA" id="ARBA00022448"/>
    </source>
</evidence>
<keyword evidence="12" id="KW-1185">Reference proteome</keyword>
<dbReference type="EMBL" id="NEVH01025141">
    <property type="protein sequence ID" value="PNF15739.1"/>
    <property type="molecule type" value="Genomic_DNA"/>
</dbReference>
<dbReference type="InterPro" id="IPR018107">
    <property type="entry name" value="Na-dicarboxylate_symporter_CS"/>
</dbReference>
<feature type="transmembrane region" description="Helical" evidence="9">
    <location>
        <begin position="58"/>
        <end position="82"/>
    </location>
</feature>
<organism evidence="11 12">
    <name type="scientific">Cryptotermes secundus</name>
    <dbReference type="NCBI Taxonomy" id="105785"/>
    <lineage>
        <taxon>Eukaryota</taxon>
        <taxon>Metazoa</taxon>
        <taxon>Ecdysozoa</taxon>
        <taxon>Arthropoda</taxon>
        <taxon>Hexapoda</taxon>
        <taxon>Insecta</taxon>
        <taxon>Pterygota</taxon>
        <taxon>Neoptera</taxon>
        <taxon>Polyneoptera</taxon>
        <taxon>Dictyoptera</taxon>
        <taxon>Blattodea</taxon>
        <taxon>Blattoidea</taxon>
        <taxon>Termitoidae</taxon>
        <taxon>Kalotermitidae</taxon>
        <taxon>Cryptotermitinae</taxon>
        <taxon>Cryptotermes</taxon>
    </lineage>
</organism>
<dbReference type="FunCoup" id="A0A2J7PHD6">
    <property type="interactions" value="84"/>
</dbReference>
<evidence type="ECO:0000256" key="5">
    <source>
        <dbReference type="ARBA" id="ARBA00022847"/>
    </source>
</evidence>
<dbReference type="PANTHER" id="PTHR11958:SF63">
    <property type="entry name" value="AMINO ACID TRANSPORTER"/>
    <property type="match status" value="1"/>
</dbReference>
<feature type="transmembrane region" description="Helical" evidence="9">
    <location>
        <begin position="12"/>
        <end position="38"/>
    </location>
</feature>
<sequence>MANTARKRIKSFLRGNLLTLLTVIGVFGGAILGVILRQTREDKWTEREIMYVSYFGDIFLQMLKSLILPLIVASIISAIGGLDLSLSGKIGARAIVYYFCTTVSAVVLGMILVSVIHPGRGDASEISKSGTSRNVTTVDTLLDLVRNMFPPNLVQACIAQYQTVLTPDESITAMNYTMLDWKISHRFVTGTNILGLVVFATVLGITLAKMAEKGKPLLIFFETLGGAMLIITYWVIWISPIGIFFLVAAKVLEMESFEVIVGQLGMYFTTVLLGLFIHGFVVIPLYYSICTRKLPFRFIVNMSQALFTAFGTGSSNATLPISMSCLEEKNEVDPRVVRFVMPIGATINMDGTALYEAVAAIFISQVRNMTLSIGQLLAMSITATAASIGAAGIPQAGLVTMVMVLDTVGLPPEDVTLIIAVDWLLDRFRTTINVLGDSIGAGIVDHLSKSELLKLGQPNPDTDKVGSQNGEVNAEEAEWHTTAM</sequence>
<dbReference type="InParanoid" id="A0A2J7PHD6"/>
<dbReference type="PROSITE" id="PS00714">
    <property type="entry name" value="NA_DICARBOXYL_SYMP_2"/>
    <property type="match status" value="1"/>
</dbReference>
<evidence type="ECO:0000256" key="1">
    <source>
        <dbReference type="ARBA" id="ARBA00004141"/>
    </source>
</evidence>
<dbReference type="InterPro" id="IPR050746">
    <property type="entry name" value="DAACS"/>
</dbReference>
<dbReference type="InterPro" id="IPR036458">
    <property type="entry name" value="Na:dicarbo_symporter_sf"/>
</dbReference>
<dbReference type="GO" id="GO:0015501">
    <property type="term" value="F:glutamate:sodium symporter activity"/>
    <property type="evidence" value="ECO:0007669"/>
    <property type="project" value="TreeGrafter"/>
</dbReference>
<keyword evidence="3 9" id="KW-0813">Transport</keyword>
<dbReference type="OrthoDB" id="5877963at2759"/>
<evidence type="ECO:0000313" key="11">
    <source>
        <dbReference type="EMBL" id="PNF15739.1"/>
    </source>
</evidence>
<evidence type="ECO:0000256" key="6">
    <source>
        <dbReference type="ARBA" id="ARBA00022989"/>
    </source>
</evidence>
<dbReference type="PANTHER" id="PTHR11958">
    <property type="entry name" value="SODIUM/DICARBOXYLATE SYMPORTER-RELATED"/>
    <property type="match status" value="1"/>
</dbReference>
<dbReference type="Pfam" id="PF00375">
    <property type="entry name" value="SDF"/>
    <property type="match status" value="1"/>
</dbReference>
<reference evidence="11 12" key="1">
    <citation type="submission" date="2017-12" db="EMBL/GenBank/DDBJ databases">
        <title>Hemimetabolous genomes reveal molecular basis of termite eusociality.</title>
        <authorList>
            <person name="Harrison M.C."/>
            <person name="Jongepier E."/>
            <person name="Robertson H.M."/>
            <person name="Arning N."/>
            <person name="Bitard-Feildel T."/>
            <person name="Chao H."/>
            <person name="Childers C.P."/>
            <person name="Dinh H."/>
            <person name="Doddapaneni H."/>
            <person name="Dugan S."/>
            <person name="Gowin J."/>
            <person name="Greiner C."/>
            <person name="Han Y."/>
            <person name="Hu H."/>
            <person name="Hughes D.S.T."/>
            <person name="Huylmans A.-K."/>
            <person name="Kemena C."/>
            <person name="Kremer L.P.M."/>
            <person name="Lee S.L."/>
            <person name="Lopez-Ezquerra A."/>
            <person name="Mallet L."/>
            <person name="Monroy-Kuhn J.M."/>
            <person name="Moser A."/>
            <person name="Murali S.C."/>
            <person name="Muzny D.M."/>
            <person name="Otani S."/>
            <person name="Piulachs M.-D."/>
            <person name="Poelchau M."/>
            <person name="Qu J."/>
            <person name="Schaub F."/>
            <person name="Wada-Katsumata A."/>
            <person name="Worley K.C."/>
            <person name="Xie Q."/>
            <person name="Ylla G."/>
            <person name="Poulsen M."/>
            <person name="Gibbs R.A."/>
            <person name="Schal C."/>
            <person name="Richards S."/>
            <person name="Belles X."/>
            <person name="Korb J."/>
            <person name="Bornberg-Bauer E."/>
        </authorList>
    </citation>
    <scope>NUCLEOTIDE SEQUENCE [LARGE SCALE GENOMIC DNA]</scope>
    <source>
        <tissue evidence="11">Whole body</tissue>
    </source>
</reference>
<dbReference type="SUPFAM" id="SSF118215">
    <property type="entry name" value="Proton glutamate symport protein"/>
    <property type="match status" value="1"/>
</dbReference>
<dbReference type="GO" id="GO:0015175">
    <property type="term" value="F:neutral L-amino acid transmembrane transporter activity"/>
    <property type="evidence" value="ECO:0007669"/>
    <property type="project" value="TreeGrafter"/>
</dbReference>
<dbReference type="AlphaFoldDB" id="A0A2J7PHD6"/>
<comment type="subcellular location">
    <subcellularLocation>
        <location evidence="1 9">Membrane</location>
        <topology evidence="1 9">Multi-pass membrane protein</topology>
    </subcellularLocation>
</comment>
<evidence type="ECO:0000256" key="9">
    <source>
        <dbReference type="RuleBase" id="RU361216"/>
    </source>
</evidence>
<evidence type="ECO:0000256" key="8">
    <source>
        <dbReference type="ARBA" id="ARBA00023180"/>
    </source>
</evidence>
<dbReference type="Gene3D" id="1.10.3860.10">
    <property type="entry name" value="Sodium:dicarboxylate symporter"/>
    <property type="match status" value="1"/>
</dbReference>
<dbReference type="GO" id="GO:0005313">
    <property type="term" value="F:L-glutamate transmembrane transporter activity"/>
    <property type="evidence" value="ECO:0007669"/>
    <property type="project" value="TreeGrafter"/>
</dbReference>
<dbReference type="PRINTS" id="PR00173">
    <property type="entry name" value="EDTRNSPORT"/>
</dbReference>
<evidence type="ECO:0000256" key="7">
    <source>
        <dbReference type="ARBA" id="ARBA00023136"/>
    </source>
</evidence>
<keyword evidence="6 9" id="KW-1133">Transmembrane helix</keyword>